<accession>A0A9D4RR65</accession>
<feature type="compositionally biased region" description="Basic and acidic residues" evidence="1">
    <location>
        <begin position="444"/>
        <end position="454"/>
    </location>
</feature>
<gene>
    <name evidence="2" type="ORF">DPMN_001814</name>
</gene>
<dbReference type="Proteomes" id="UP000828390">
    <property type="component" value="Unassembled WGS sequence"/>
</dbReference>
<keyword evidence="3" id="KW-1185">Reference proteome</keyword>
<name>A0A9D4RR65_DREPO</name>
<evidence type="ECO:0000313" key="3">
    <source>
        <dbReference type="Proteomes" id="UP000828390"/>
    </source>
</evidence>
<feature type="region of interest" description="Disordered" evidence="1">
    <location>
        <begin position="444"/>
        <end position="464"/>
    </location>
</feature>
<dbReference type="AlphaFoldDB" id="A0A9D4RR65"/>
<reference evidence="2" key="2">
    <citation type="submission" date="2020-11" db="EMBL/GenBank/DDBJ databases">
        <authorList>
            <person name="McCartney M.A."/>
            <person name="Auch B."/>
            <person name="Kono T."/>
            <person name="Mallez S."/>
            <person name="Becker A."/>
            <person name="Gohl D.M."/>
            <person name="Silverstein K.A.T."/>
            <person name="Koren S."/>
            <person name="Bechman K.B."/>
            <person name="Herman A."/>
            <person name="Abrahante J.E."/>
            <person name="Garbe J."/>
        </authorList>
    </citation>
    <scope>NUCLEOTIDE SEQUENCE</scope>
    <source>
        <strain evidence="2">Duluth1</strain>
        <tissue evidence="2">Whole animal</tissue>
    </source>
</reference>
<protein>
    <submittedName>
        <fullName evidence="2">Uncharacterized protein</fullName>
    </submittedName>
</protein>
<sequence length="464" mass="50546">MAHAQSWRNIWTTISPPTTARPYTRQSIFDSLRAVQEALIRKTANEPRHFDHFPVPEPVKPTVEMHHHARVNPNTNANPNINDKLPNRYSGVKTWNLGSSLHTGSRNLGVVSDNTRSVDKQKDNKFDAISNLKSQQADNSLNNPAEVNPTNFGVLEEAGMLGILPTISPNADVAGMDGVVAIYAMDHNQHAASPTRQTSTANVVPTSQVTAGRSSTTRRLRVLPNGSIVDFGIDGSTQMTDHARPTRLAPTITSASQHTMTSAAQPQSTSVSNAEPVRVSPVASVGQGHGEPISTSGLSIKIRYPEPTSSTKFPNPQSTHSSSTHNSPTHTSSMHSSSTHRSSTPNHSEPMPLAKPNDSDQNNLHESHHQNSYSSDDVVSSIMEDPRYFPRAKTLAGLEALEKPKTAFAFNLADLPANFSVHLPTPKTTTHKTDDDHYCNYDDDHYTYDDDNHDNNNTGADGKS</sequence>
<organism evidence="2 3">
    <name type="scientific">Dreissena polymorpha</name>
    <name type="common">Zebra mussel</name>
    <name type="synonym">Mytilus polymorpha</name>
    <dbReference type="NCBI Taxonomy" id="45954"/>
    <lineage>
        <taxon>Eukaryota</taxon>
        <taxon>Metazoa</taxon>
        <taxon>Spiralia</taxon>
        <taxon>Lophotrochozoa</taxon>
        <taxon>Mollusca</taxon>
        <taxon>Bivalvia</taxon>
        <taxon>Autobranchia</taxon>
        <taxon>Heteroconchia</taxon>
        <taxon>Euheterodonta</taxon>
        <taxon>Imparidentia</taxon>
        <taxon>Neoheterodontei</taxon>
        <taxon>Myida</taxon>
        <taxon>Dreissenoidea</taxon>
        <taxon>Dreissenidae</taxon>
        <taxon>Dreissena</taxon>
    </lineage>
</organism>
<evidence type="ECO:0000256" key="1">
    <source>
        <dbReference type="SAM" id="MobiDB-lite"/>
    </source>
</evidence>
<comment type="caution">
    <text evidence="2">The sequence shown here is derived from an EMBL/GenBank/DDBJ whole genome shotgun (WGS) entry which is preliminary data.</text>
</comment>
<feature type="compositionally biased region" description="Polar residues" evidence="1">
    <location>
        <begin position="307"/>
        <end position="317"/>
    </location>
</feature>
<feature type="region of interest" description="Disordered" evidence="1">
    <location>
        <begin position="192"/>
        <end position="215"/>
    </location>
</feature>
<feature type="region of interest" description="Disordered" evidence="1">
    <location>
        <begin position="254"/>
        <end position="378"/>
    </location>
</feature>
<reference evidence="2" key="1">
    <citation type="journal article" date="2019" name="bioRxiv">
        <title>The Genome of the Zebra Mussel, Dreissena polymorpha: A Resource for Invasive Species Research.</title>
        <authorList>
            <person name="McCartney M.A."/>
            <person name="Auch B."/>
            <person name="Kono T."/>
            <person name="Mallez S."/>
            <person name="Zhang Y."/>
            <person name="Obille A."/>
            <person name="Becker A."/>
            <person name="Abrahante J.E."/>
            <person name="Garbe J."/>
            <person name="Badalamenti J.P."/>
            <person name="Herman A."/>
            <person name="Mangelson H."/>
            <person name="Liachko I."/>
            <person name="Sullivan S."/>
            <person name="Sone E.D."/>
            <person name="Koren S."/>
            <person name="Silverstein K.A.T."/>
            <person name="Beckman K.B."/>
            <person name="Gohl D.M."/>
        </authorList>
    </citation>
    <scope>NUCLEOTIDE SEQUENCE</scope>
    <source>
        <strain evidence="2">Duluth1</strain>
        <tissue evidence="2">Whole animal</tissue>
    </source>
</reference>
<feature type="compositionally biased region" description="Polar residues" evidence="1">
    <location>
        <begin position="254"/>
        <end position="273"/>
    </location>
</feature>
<dbReference type="EMBL" id="JAIWYP010000001">
    <property type="protein sequence ID" value="KAH3877934.1"/>
    <property type="molecule type" value="Genomic_DNA"/>
</dbReference>
<evidence type="ECO:0000313" key="2">
    <source>
        <dbReference type="EMBL" id="KAH3877934.1"/>
    </source>
</evidence>
<proteinExistence type="predicted"/>
<feature type="compositionally biased region" description="Low complexity" evidence="1">
    <location>
        <begin position="318"/>
        <end position="348"/>
    </location>
</feature>